<feature type="domain" description="Glutathione S-transferase UstS-like C-terminal" evidence="2">
    <location>
        <begin position="112"/>
        <end position="227"/>
    </location>
</feature>
<dbReference type="InterPro" id="IPR004045">
    <property type="entry name" value="Glutathione_S-Trfase_N"/>
</dbReference>
<evidence type="ECO:0000259" key="2">
    <source>
        <dbReference type="Pfam" id="PF22041"/>
    </source>
</evidence>
<dbReference type="AlphaFoldDB" id="A0A316VBP3"/>
<dbReference type="InParanoid" id="A0A316VBP3"/>
<dbReference type="OrthoDB" id="4951845at2759"/>
<accession>A0A316VBP3</accession>
<feature type="non-terminal residue" evidence="3">
    <location>
        <position position="261"/>
    </location>
</feature>
<sequence>SSLSAGTGGLVLYDLTSSAPHNKEFSPHCVKTLMDLKLLDVGYDRQRLTFTQVRTDLAKRVGDNAATVPTLELSDGTHLQDSWLIANWLANHHPKGNALFPFPSSRPFAASLNAWGRSNFAAQLRSLTRPPIHDSLTGESKIYFEQVKVGKQKLEKMRAMTQAERDQQIQNCIVALEPIQDALAAVRESHNASAGSLSTVPLWLEGDQEPTHADFCVYGWYVHSRSTGPTITREIWHALPLVSQWVNALNAWAGNEITKDF</sequence>
<organism evidence="3 4">
    <name type="scientific">Meira miltonrushii</name>
    <dbReference type="NCBI Taxonomy" id="1280837"/>
    <lineage>
        <taxon>Eukaryota</taxon>
        <taxon>Fungi</taxon>
        <taxon>Dikarya</taxon>
        <taxon>Basidiomycota</taxon>
        <taxon>Ustilaginomycotina</taxon>
        <taxon>Exobasidiomycetes</taxon>
        <taxon>Exobasidiales</taxon>
        <taxon>Brachybasidiaceae</taxon>
        <taxon>Meira</taxon>
    </lineage>
</organism>
<protein>
    <recommendedName>
        <fullName evidence="5">GST N-terminal domain-containing protein</fullName>
    </recommendedName>
</protein>
<reference evidence="3 4" key="1">
    <citation type="journal article" date="2018" name="Mol. Biol. Evol.">
        <title>Broad Genomic Sampling Reveals a Smut Pathogenic Ancestry of the Fungal Clade Ustilaginomycotina.</title>
        <authorList>
            <person name="Kijpornyongpan T."/>
            <person name="Mondo S.J."/>
            <person name="Barry K."/>
            <person name="Sandor L."/>
            <person name="Lee J."/>
            <person name="Lipzen A."/>
            <person name="Pangilinan J."/>
            <person name="LaButti K."/>
            <person name="Hainaut M."/>
            <person name="Henrissat B."/>
            <person name="Grigoriev I.V."/>
            <person name="Spatafora J.W."/>
            <person name="Aime M.C."/>
        </authorList>
    </citation>
    <scope>NUCLEOTIDE SEQUENCE [LARGE SCALE GENOMIC DNA]</scope>
    <source>
        <strain evidence="3 4">MCA 3882</strain>
    </source>
</reference>
<evidence type="ECO:0000259" key="1">
    <source>
        <dbReference type="Pfam" id="PF13409"/>
    </source>
</evidence>
<dbReference type="RefSeq" id="XP_025353277.1">
    <property type="nucleotide sequence ID" value="XM_025495805.1"/>
</dbReference>
<dbReference type="EMBL" id="KZ819605">
    <property type="protein sequence ID" value="PWN32975.1"/>
    <property type="molecule type" value="Genomic_DNA"/>
</dbReference>
<dbReference type="Proteomes" id="UP000245771">
    <property type="component" value="Unassembled WGS sequence"/>
</dbReference>
<dbReference type="Gene3D" id="3.40.30.10">
    <property type="entry name" value="Glutaredoxin"/>
    <property type="match status" value="1"/>
</dbReference>
<feature type="domain" description="GST N-terminal" evidence="1">
    <location>
        <begin position="25"/>
        <end position="91"/>
    </location>
</feature>
<dbReference type="Pfam" id="PF22041">
    <property type="entry name" value="GST_C_7"/>
    <property type="match status" value="1"/>
</dbReference>
<name>A0A316VBP3_9BASI</name>
<dbReference type="STRING" id="1280837.A0A316VBP3"/>
<gene>
    <name evidence="3" type="ORF">FA14DRAFT_107340</name>
</gene>
<keyword evidence="4" id="KW-1185">Reference proteome</keyword>
<dbReference type="InterPro" id="IPR036249">
    <property type="entry name" value="Thioredoxin-like_sf"/>
</dbReference>
<dbReference type="Pfam" id="PF13409">
    <property type="entry name" value="GST_N_2"/>
    <property type="match status" value="1"/>
</dbReference>
<feature type="non-terminal residue" evidence="3">
    <location>
        <position position="1"/>
    </location>
</feature>
<dbReference type="GeneID" id="37017586"/>
<evidence type="ECO:0000313" key="4">
    <source>
        <dbReference type="Proteomes" id="UP000245771"/>
    </source>
</evidence>
<dbReference type="Gene3D" id="1.20.1050.10">
    <property type="match status" value="1"/>
</dbReference>
<proteinExistence type="predicted"/>
<evidence type="ECO:0000313" key="3">
    <source>
        <dbReference type="EMBL" id="PWN32975.1"/>
    </source>
</evidence>
<dbReference type="SUPFAM" id="SSF52833">
    <property type="entry name" value="Thioredoxin-like"/>
    <property type="match status" value="1"/>
</dbReference>
<evidence type="ECO:0008006" key="5">
    <source>
        <dbReference type="Google" id="ProtNLM"/>
    </source>
</evidence>
<dbReference type="InterPro" id="IPR054416">
    <property type="entry name" value="GST_UstS-like_C"/>
</dbReference>